<proteinExistence type="predicted"/>
<accession>A0ABT6CMW3</accession>
<protein>
    <submittedName>
        <fullName evidence="2">Uncharacterized protein</fullName>
    </submittedName>
</protein>
<evidence type="ECO:0000313" key="3">
    <source>
        <dbReference type="Proteomes" id="UP001222770"/>
    </source>
</evidence>
<dbReference type="RefSeq" id="WP_277280189.1">
    <property type="nucleotide sequence ID" value="NZ_JAROCY010000023.1"/>
</dbReference>
<organism evidence="2 3">
    <name type="scientific">Novosphingobium cyanobacteriorum</name>
    <dbReference type="NCBI Taxonomy" id="3024215"/>
    <lineage>
        <taxon>Bacteria</taxon>
        <taxon>Pseudomonadati</taxon>
        <taxon>Pseudomonadota</taxon>
        <taxon>Alphaproteobacteria</taxon>
        <taxon>Sphingomonadales</taxon>
        <taxon>Sphingomonadaceae</taxon>
        <taxon>Novosphingobium</taxon>
    </lineage>
</organism>
<keyword evidence="1" id="KW-0472">Membrane</keyword>
<name>A0ABT6CMW3_9SPHN</name>
<feature type="transmembrane region" description="Helical" evidence="1">
    <location>
        <begin position="74"/>
        <end position="95"/>
    </location>
</feature>
<keyword evidence="1" id="KW-1133">Transmembrane helix</keyword>
<keyword evidence="3" id="KW-1185">Reference proteome</keyword>
<dbReference type="Proteomes" id="UP001222770">
    <property type="component" value="Unassembled WGS sequence"/>
</dbReference>
<sequence length="96" mass="10507">MPPGILRLEVIPMPLAKFRYIPAPEPENRAAPRLAGDEDTFVASPVHALQSGLAVLEQSQSELRADRYPGWFRLGFPLVSSVLLWGGILWSVGLIG</sequence>
<dbReference type="EMBL" id="JAROCY010000023">
    <property type="protein sequence ID" value="MDF8335256.1"/>
    <property type="molecule type" value="Genomic_DNA"/>
</dbReference>
<keyword evidence="1" id="KW-0812">Transmembrane</keyword>
<reference evidence="2 3" key="1">
    <citation type="submission" date="2023-03" db="EMBL/GenBank/DDBJ databases">
        <title>Novosphingobium cyanobacteriorum sp. nov., isolated from a eutrophic reservoir during the Microcystis bloom period.</title>
        <authorList>
            <person name="Kang M."/>
            <person name="Le V."/>
            <person name="Ko S.-R."/>
            <person name="Lee S.-A."/>
            <person name="Ahn C.-Y."/>
        </authorList>
    </citation>
    <scope>NUCLEOTIDE SEQUENCE [LARGE SCALE GENOMIC DNA]</scope>
    <source>
        <strain evidence="2 3">HBC54</strain>
    </source>
</reference>
<evidence type="ECO:0000313" key="2">
    <source>
        <dbReference type="EMBL" id="MDF8335256.1"/>
    </source>
</evidence>
<evidence type="ECO:0000256" key="1">
    <source>
        <dbReference type="SAM" id="Phobius"/>
    </source>
</evidence>
<comment type="caution">
    <text evidence="2">The sequence shown here is derived from an EMBL/GenBank/DDBJ whole genome shotgun (WGS) entry which is preliminary data.</text>
</comment>
<gene>
    <name evidence="2" type="ORF">POM99_18785</name>
</gene>